<dbReference type="PANTHER" id="PTHR12895">
    <property type="entry name" value="DYMECLIN"/>
    <property type="match status" value="1"/>
</dbReference>
<comment type="caution">
    <text evidence="5">The sequence shown here is derived from an EMBL/GenBank/DDBJ whole genome shotgun (WGS) entry which is preliminary data.</text>
</comment>
<dbReference type="PANTHER" id="PTHR12895:SF9">
    <property type="entry name" value="DYMECLIN"/>
    <property type="match status" value="1"/>
</dbReference>
<reference evidence="5" key="1">
    <citation type="submission" date="2020-02" db="EMBL/GenBank/DDBJ databases">
        <title>Relaxed selection underlies rapid genomic changes in the transitions from sociality to social parasitism in ants.</title>
        <authorList>
            <person name="Bi X."/>
        </authorList>
    </citation>
    <scope>NUCLEOTIDE SEQUENCE</scope>
    <source>
        <strain evidence="5">BGI-DK2013a</strain>
        <tissue evidence="5">Whole body</tissue>
    </source>
</reference>
<dbReference type="EMBL" id="JAANHZ010000657">
    <property type="protein sequence ID" value="KAG5308484.1"/>
    <property type="molecule type" value="Genomic_DNA"/>
</dbReference>
<name>A0A836E2P8_9HYME</name>
<feature type="non-terminal residue" evidence="5">
    <location>
        <position position="717"/>
    </location>
</feature>
<comment type="similarity">
    <text evidence="1">Belongs to the dymeclin family.</text>
</comment>
<organism evidence="5 6">
    <name type="scientific">Acromyrmex insinuator</name>
    <dbReference type="NCBI Taxonomy" id="230686"/>
    <lineage>
        <taxon>Eukaryota</taxon>
        <taxon>Metazoa</taxon>
        <taxon>Ecdysozoa</taxon>
        <taxon>Arthropoda</taxon>
        <taxon>Hexapoda</taxon>
        <taxon>Insecta</taxon>
        <taxon>Pterygota</taxon>
        <taxon>Neoptera</taxon>
        <taxon>Endopterygota</taxon>
        <taxon>Hymenoptera</taxon>
        <taxon>Apocrita</taxon>
        <taxon>Aculeata</taxon>
        <taxon>Formicoidea</taxon>
        <taxon>Formicidae</taxon>
        <taxon>Myrmicinae</taxon>
        <taxon>Acromyrmex</taxon>
    </lineage>
</organism>
<dbReference type="Pfam" id="PF09742">
    <property type="entry name" value="Dymeclin"/>
    <property type="match status" value="2"/>
</dbReference>
<dbReference type="AlphaFoldDB" id="A0A836E2P8"/>
<accession>A0A836E2P8</accession>
<evidence type="ECO:0000256" key="2">
    <source>
        <dbReference type="ARBA" id="ARBA00015736"/>
    </source>
</evidence>
<evidence type="ECO:0000313" key="5">
    <source>
        <dbReference type="EMBL" id="KAG5308484.1"/>
    </source>
</evidence>
<gene>
    <name evidence="5" type="ORF">G6Z75_0006718</name>
</gene>
<keyword evidence="6" id="KW-1185">Reference proteome</keyword>
<dbReference type="GO" id="GO:0005794">
    <property type="term" value="C:Golgi apparatus"/>
    <property type="evidence" value="ECO:0007669"/>
    <property type="project" value="TreeGrafter"/>
</dbReference>
<sequence length="717" mass="82214">MGATPSRYEDFSKNVHLGRFCGRQSIPTNDPFWSTFLSYNIRPPITRNDQIELDSRLDSSCQQLLVNNLITGNFGTLIQITLIRINELLAPVQNQNIISAWQTYNALFAVRCILKYFIEIVGEEQMLNHIEAPQTTNDALPSYRLAYFIEALIELITDVPLCEFTYVVHLEAINCLLVLLSVQLFSQTAAEYSTVYRIAMHAHLNQHAPTMVCTLLHNFIQQEHAPPGLLTQQSGGSIVFSIAAGLWNVIRMGIGSSSKNIQVTHNGTAEDEEKKRDTETPLASQSLLLLLVLTNHCTATQNPYRNALFSFIDMQEDHTISQGKAVDTFKFNLNKLYNTICKVPNTDEVTLLLYMLLHRNSSVKQDIMRRPDIQLLASVVNAHFFFNYMFNNFFTSSIYNNFMLKHLQVTPILQILYHAPNNTSHHIYMSLIILLILSEDETFNKRIHEIMLKGVTWYTERSISEISLGGLLILVVIRTIQYNMFKMRDKYLHTNCLAALANMSAQFTSLHPYVSQRLLSLFETLAKKHARLEARILELTQSTTLPSNNSVVLDTTVDTTINIQDLTILEEVLRMVLEIINSCLTHRLAHNPNLIYTLLYKKDVFQPFRTHSAFQDIVQNIDSVINFFSYKLEQKDQSQLGVSQVLSTIRQGTLEWPRDRLRKFPELKFKYVEEEQPEEFFIPYVWSVVCQGALLHWNAENIKLFSPNNGEATIIVC</sequence>
<dbReference type="InterPro" id="IPR019142">
    <property type="entry name" value="Dymeclin"/>
</dbReference>
<evidence type="ECO:0000256" key="3">
    <source>
        <dbReference type="ARBA" id="ARBA00022707"/>
    </source>
</evidence>
<keyword evidence="3" id="KW-0519">Myristate</keyword>
<protein>
    <recommendedName>
        <fullName evidence="2">Dymeclin</fullName>
    </recommendedName>
</protein>
<evidence type="ECO:0000256" key="1">
    <source>
        <dbReference type="ARBA" id="ARBA00010603"/>
    </source>
</evidence>
<keyword evidence="4" id="KW-0449">Lipoprotein</keyword>
<dbReference type="Proteomes" id="UP000667349">
    <property type="component" value="Unassembled WGS sequence"/>
</dbReference>
<proteinExistence type="inferred from homology"/>
<evidence type="ECO:0000313" key="6">
    <source>
        <dbReference type="Proteomes" id="UP000667349"/>
    </source>
</evidence>
<dbReference type="GO" id="GO:0007030">
    <property type="term" value="P:Golgi organization"/>
    <property type="evidence" value="ECO:0007669"/>
    <property type="project" value="TreeGrafter"/>
</dbReference>
<evidence type="ECO:0000256" key="4">
    <source>
        <dbReference type="ARBA" id="ARBA00023288"/>
    </source>
</evidence>
<feature type="non-terminal residue" evidence="5">
    <location>
        <position position="1"/>
    </location>
</feature>